<evidence type="ECO:0000256" key="4">
    <source>
        <dbReference type="ARBA" id="ARBA00022823"/>
    </source>
</evidence>
<evidence type="ECO:0000259" key="6">
    <source>
        <dbReference type="PROSITE" id="PS50968"/>
    </source>
</evidence>
<keyword evidence="5" id="KW-0012">Acyltransferase</keyword>
<evidence type="ECO:0000256" key="5">
    <source>
        <dbReference type="ARBA" id="ARBA00023315"/>
    </source>
</evidence>
<protein>
    <recommendedName>
        <fullName evidence="6">Lipoyl-binding domain-containing protein</fullName>
    </recommendedName>
</protein>
<dbReference type="PANTHER" id="PTHR43178:SF5">
    <property type="entry name" value="LIPOAMIDE ACYLTRANSFERASE COMPONENT OF BRANCHED-CHAIN ALPHA-KETO ACID DEHYDROGENASE COMPLEX, MITOCHONDRIAL"/>
    <property type="match status" value="1"/>
</dbReference>
<comment type="cofactor">
    <cofactor evidence="1">
        <name>(R)-lipoate</name>
        <dbReference type="ChEBI" id="CHEBI:83088"/>
    </cofactor>
</comment>
<dbReference type="RefSeq" id="WP_220228528.1">
    <property type="nucleotide sequence ID" value="NZ_JAICBX010000002.1"/>
</dbReference>
<dbReference type="Proteomes" id="UP001196509">
    <property type="component" value="Unassembled WGS sequence"/>
</dbReference>
<dbReference type="InterPro" id="IPR011053">
    <property type="entry name" value="Single_hybrid_motif"/>
</dbReference>
<dbReference type="GO" id="GO:0005737">
    <property type="term" value="C:cytoplasm"/>
    <property type="evidence" value="ECO:0007669"/>
    <property type="project" value="TreeGrafter"/>
</dbReference>
<accession>A0AAE2ZNK3</accession>
<keyword evidence="8" id="KW-1185">Reference proteome</keyword>
<dbReference type="EMBL" id="JAICBX010000002">
    <property type="protein sequence ID" value="MBW8637855.1"/>
    <property type="molecule type" value="Genomic_DNA"/>
</dbReference>
<evidence type="ECO:0000313" key="8">
    <source>
        <dbReference type="Proteomes" id="UP001196509"/>
    </source>
</evidence>
<dbReference type="Pfam" id="PF00364">
    <property type="entry name" value="Biotin_lipoyl"/>
    <property type="match status" value="1"/>
</dbReference>
<dbReference type="InterPro" id="IPR050743">
    <property type="entry name" value="2-oxoacid_DH_E2_comp"/>
</dbReference>
<sequence length="81" mass="8644">MIDITIPDVGEGVTEATIVQWNYAVGDTVEKGAVVVEVMTDKVNMEVETESAGFLTEILHGADEELPVGTVIGRIDPGRQS</sequence>
<dbReference type="SUPFAM" id="SSF51230">
    <property type="entry name" value="Single hybrid motif"/>
    <property type="match status" value="1"/>
</dbReference>
<dbReference type="AlphaFoldDB" id="A0AAE2ZNK3"/>
<dbReference type="Gene3D" id="2.40.50.100">
    <property type="match status" value="1"/>
</dbReference>
<comment type="subunit">
    <text evidence="2">Forms a 24-polypeptide structural core with octahedral symmetry.</text>
</comment>
<dbReference type="PROSITE" id="PS50968">
    <property type="entry name" value="BIOTINYL_LIPOYL"/>
    <property type="match status" value="1"/>
</dbReference>
<reference evidence="7" key="1">
    <citation type="submission" date="2021-08" db="EMBL/GenBank/DDBJ databases">
        <title>Hoeflea bacterium WL0058 sp. nov., isolated from the sediment.</title>
        <authorList>
            <person name="Wang L."/>
            <person name="Zhang D."/>
        </authorList>
    </citation>
    <scope>NUCLEOTIDE SEQUENCE</scope>
    <source>
        <strain evidence="7">WL0058</strain>
    </source>
</reference>
<gene>
    <name evidence="7" type="ORF">K1W69_11710</name>
</gene>
<name>A0AAE2ZNK3_9HYPH</name>
<comment type="caution">
    <text evidence="7">The sequence shown here is derived from an EMBL/GenBank/DDBJ whole genome shotgun (WGS) entry which is preliminary data.</text>
</comment>
<evidence type="ECO:0000256" key="3">
    <source>
        <dbReference type="ARBA" id="ARBA00022679"/>
    </source>
</evidence>
<keyword evidence="3" id="KW-0808">Transferase</keyword>
<evidence type="ECO:0000313" key="7">
    <source>
        <dbReference type="EMBL" id="MBW8637855.1"/>
    </source>
</evidence>
<organism evidence="7 8">
    <name type="scientific">Flavimaribacter sediminis</name>
    <dbReference type="NCBI Taxonomy" id="2865987"/>
    <lineage>
        <taxon>Bacteria</taxon>
        <taxon>Pseudomonadati</taxon>
        <taxon>Pseudomonadota</taxon>
        <taxon>Alphaproteobacteria</taxon>
        <taxon>Hyphomicrobiales</taxon>
        <taxon>Rhizobiaceae</taxon>
        <taxon>Flavimaribacter</taxon>
    </lineage>
</organism>
<dbReference type="CDD" id="cd06849">
    <property type="entry name" value="lipoyl_domain"/>
    <property type="match status" value="1"/>
</dbReference>
<proteinExistence type="predicted"/>
<evidence type="ECO:0000256" key="1">
    <source>
        <dbReference type="ARBA" id="ARBA00001938"/>
    </source>
</evidence>
<feature type="domain" description="Lipoyl-binding" evidence="6">
    <location>
        <begin position="1"/>
        <end position="76"/>
    </location>
</feature>
<dbReference type="InterPro" id="IPR000089">
    <property type="entry name" value="Biotin_lipoyl"/>
</dbReference>
<evidence type="ECO:0000256" key="2">
    <source>
        <dbReference type="ARBA" id="ARBA00011484"/>
    </source>
</evidence>
<dbReference type="PANTHER" id="PTHR43178">
    <property type="entry name" value="DIHYDROLIPOAMIDE ACETYLTRANSFERASE COMPONENT OF PYRUVATE DEHYDROGENASE COMPLEX"/>
    <property type="match status" value="1"/>
</dbReference>
<keyword evidence="4" id="KW-0450">Lipoyl</keyword>
<dbReference type="GO" id="GO:0031405">
    <property type="term" value="F:lipoic acid binding"/>
    <property type="evidence" value="ECO:0007669"/>
    <property type="project" value="TreeGrafter"/>
</dbReference>
<dbReference type="GO" id="GO:0016407">
    <property type="term" value="F:acetyltransferase activity"/>
    <property type="evidence" value="ECO:0007669"/>
    <property type="project" value="TreeGrafter"/>
</dbReference>
<dbReference type="PROSITE" id="PS00189">
    <property type="entry name" value="LIPOYL"/>
    <property type="match status" value="1"/>
</dbReference>
<dbReference type="InterPro" id="IPR003016">
    <property type="entry name" value="2-oxoA_DH_lipoyl-BS"/>
</dbReference>